<feature type="domain" description="Cytochrome b5 heme-binding" evidence="5">
    <location>
        <begin position="22"/>
        <end position="105"/>
    </location>
</feature>
<dbReference type="HOGENOM" id="CLU_2246628_0_0_6"/>
<proteinExistence type="inferred from homology"/>
<dbReference type="AlphaFoldDB" id="A0A098GI42"/>
<gene>
    <name evidence="6" type="ORF">LMI_2911</name>
    <name evidence="7" type="ORF">SAMN02982997_02710</name>
</gene>
<dbReference type="PATRIC" id="fig|451.8.peg.2502"/>
<dbReference type="GO" id="GO:0046872">
    <property type="term" value="F:metal ion binding"/>
    <property type="evidence" value="ECO:0007669"/>
    <property type="project" value="UniProtKB-KW"/>
</dbReference>
<evidence type="ECO:0000313" key="8">
    <source>
        <dbReference type="Proteomes" id="UP000032414"/>
    </source>
</evidence>
<dbReference type="Pfam" id="PF00173">
    <property type="entry name" value="Cyt-b5"/>
    <property type="match status" value="1"/>
</dbReference>
<accession>A0A098GI42</accession>
<evidence type="ECO:0000313" key="9">
    <source>
        <dbReference type="Proteomes" id="UP000182998"/>
    </source>
</evidence>
<dbReference type="OrthoDB" id="9782160at2"/>
<keyword evidence="2" id="KW-0479">Metal-binding</keyword>
<dbReference type="STRING" id="451.B6N58_13445"/>
<reference evidence="7 9" key="3">
    <citation type="submission" date="2016-10" db="EMBL/GenBank/DDBJ databases">
        <authorList>
            <person name="Varghese N."/>
            <person name="Submissions S."/>
        </authorList>
    </citation>
    <scope>NUCLEOTIDE SEQUENCE [LARGE SCALE GENOMIC DNA]</scope>
    <source>
        <strain evidence="7 9">ATCC 33218</strain>
    </source>
</reference>
<evidence type="ECO:0000313" key="6">
    <source>
        <dbReference type="EMBL" id="CEG62149.1"/>
    </source>
</evidence>
<keyword evidence="3" id="KW-0408">Iron</keyword>
<dbReference type="InterPro" id="IPR036400">
    <property type="entry name" value="Cyt_B5-like_heme/steroid_sf"/>
</dbReference>
<keyword evidence="1" id="KW-0349">Heme</keyword>
<evidence type="ECO:0000256" key="3">
    <source>
        <dbReference type="ARBA" id="ARBA00023004"/>
    </source>
</evidence>
<evidence type="ECO:0000256" key="4">
    <source>
        <dbReference type="ARBA" id="ARBA00038168"/>
    </source>
</evidence>
<reference evidence="6" key="1">
    <citation type="submission" date="2014-09" db="EMBL/GenBank/DDBJ databases">
        <authorList>
            <person name="GOMEZ-VALERO Laura"/>
        </authorList>
    </citation>
    <scope>NUCLEOTIDE SEQUENCE</scope>
    <source>
        <strain evidence="6">ATCC33218</strain>
    </source>
</reference>
<organism evidence="6 8">
    <name type="scientific">Legionella micdadei</name>
    <name type="common">Tatlockia micdadei</name>
    <dbReference type="NCBI Taxonomy" id="451"/>
    <lineage>
        <taxon>Bacteria</taxon>
        <taxon>Pseudomonadati</taxon>
        <taxon>Pseudomonadota</taxon>
        <taxon>Gammaproteobacteria</taxon>
        <taxon>Legionellales</taxon>
        <taxon>Legionellaceae</taxon>
        <taxon>Legionella</taxon>
    </lineage>
</organism>
<dbReference type="PROSITE" id="PS51257">
    <property type="entry name" value="PROKAR_LIPOPROTEIN"/>
    <property type="match status" value="1"/>
</dbReference>
<dbReference type="Gene3D" id="3.10.120.10">
    <property type="entry name" value="Cytochrome b5-like heme/steroid binding domain"/>
    <property type="match status" value="1"/>
</dbReference>
<keyword evidence="9" id="KW-1185">Reference proteome</keyword>
<dbReference type="RefSeq" id="WP_045100270.1">
    <property type="nucleotide sequence ID" value="NZ_CP020614.1"/>
</dbReference>
<reference evidence="8" key="2">
    <citation type="submission" date="2014-09" db="EMBL/GenBank/DDBJ databases">
        <authorList>
            <person name="Gomez-Valero L."/>
        </authorList>
    </citation>
    <scope>NUCLEOTIDE SEQUENCE [LARGE SCALE GENOMIC DNA]</scope>
    <source>
        <strain evidence="8">ATCC33218</strain>
    </source>
</reference>
<dbReference type="InterPro" id="IPR001199">
    <property type="entry name" value="Cyt_B5-like_heme/steroid-bd"/>
</dbReference>
<evidence type="ECO:0000313" key="7">
    <source>
        <dbReference type="EMBL" id="SCY73650.1"/>
    </source>
</evidence>
<dbReference type="PROSITE" id="PS50255">
    <property type="entry name" value="CYTOCHROME_B5_2"/>
    <property type="match status" value="1"/>
</dbReference>
<dbReference type="PANTHER" id="PTHR19359">
    <property type="entry name" value="CYTOCHROME B5"/>
    <property type="match status" value="1"/>
</dbReference>
<dbReference type="Proteomes" id="UP000032414">
    <property type="component" value="Chromosome I"/>
</dbReference>
<dbReference type="InterPro" id="IPR050668">
    <property type="entry name" value="Cytochrome_b5"/>
</dbReference>
<evidence type="ECO:0000256" key="2">
    <source>
        <dbReference type="ARBA" id="ARBA00022723"/>
    </source>
</evidence>
<dbReference type="EMBL" id="FMVN01000016">
    <property type="protein sequence ID" value="SCY73650.1"/>
    <property type="molecule type" value="Genomic_DNA"/>
</dbReference>
<dbReference type="Proteomes" id="UP000182998">
    <property type="component" value="Unassembled WGS sequence"/>
</dbReference>
<evidence type="ECO:0000256" key="1">
    <source>
        <dbReference type="ARBA" id="ARBA00022617"/>
    </source>
</evidence>
<comment type="similarity">
    <text evidence="4">Belongs to the cytochrome b5 family.</text>
</comment>
<sequence>MKRGWLILLISLLSCQEALSEQKFIPIKEIQTHKTAMDCWIIVNTGVYDITKLIDDHKDKCEEMKLSELCGKDASATWQEKQKSAYAHKHRSILEFERSRIGTLLQSRS</sequence>
<dbReference type="GO" id="GO:0016020">
    <property type="term" value="C:membrane"/>
    <property type="evidence" value="ECO:0007669"/>
    <property type="project" value="TreeGrafter"/>
</dbReference>
<dbReference type="SMART" id="SM01117">
    <property type="entry name" value="Cyt-b5"/>
    <property type="match status" value="1"/>
</dbReference>
<dbReference type="GO" id="GO:0020037">
    <property type="term" value="F:heme binding"/>
    <property type="evidence" value="ECO:0007669"/>
    <property type="project" value="TreeGrafter"/>
</dbReference>
<dbReference type="EMBL" id="LN614830">
    <property type="protein sequence ID" value="CEG62149.1"/>
    <property type="molecule type" value="Genomic_DNA"/>
</dbReference>
<evidence type="ECO:0000259" key="5">
    <source>
        <dbReference type="PROSITE" id="PS50255"/>
    </source>
</evidence>
<dbReference type="KEGG" id="tmc:LMI_2911"/>
<protein>
    <submittedName>
        <fullName evidence="7">Cytochrome b5-like Heme/Steroid binding domain-containing protein</fullName>
    </submittedName>
</protein>
<dbReference type="SUPFAM" id="SSF55856">
    <property type="entry name" value="Cytochrome b5-like heme/steroid binding domain"/>
    <property type="match status" value="1"/>
</dbReference>
<name>A0A098GI42_LEGMI</name>